<reference evidence="6 7" key="1">
    <citation type="submission" date="2023-04" db="EMBL/GenBank/DDBJ databases">
        <title>Genome of Basidiobolus ranarum AG-B5.</title>
        <authorList>
            <person name="Stajich J.E."/>
            <person name="Carter-House D."/>
            <person name="Gryganskyi A."/>
        </authorList>
    </citation>
    <scope>NUCLEOTIDE SEQUENCE [LARGE SCALE GENOMIC DNA]</scope>
    <source>
        <strain evidence="6 7">AG-B5</strain>
    </source>
</reference>
<dbReference type="SUPFAM" id="SSF52833">
    <property type="entry name" value="Thioredoxin-like"/>
    <property type="match status" value="1"/>
</dbReference>
<dbReference type="PIRSF" id="PIRSF000303">
    <property type="entry name" value="Glutathion_perox"/>
    <property type="match status" value="1"/>
</dbReference>
<evidence type="ECO:0000313" key="7">
    <source>
        <dbReference type="Proteomes" id="UP001479436"/>
    </source>
</evidence>
<dbReference type="InterPro" id="IPR036249">
    <property type="entry name" value="Thioredoxin-like_sf"/>
</dbReference>
<dbReference type="PROSITE" id="PS51355">
    <property type="entry name" value="GLUTATHIONE_PEROXID_3"/>
    <property type="match status" value="1"/>
</dbReference>
<dbReference type="PROSITE" id="PS00460">
    <property type="entry name" value="GLUTATHIONE_PEROXID_1"/>
    <property type="match status" value="1"/>
</dbReference>
<dbReference type="InterPro" id="IPR029759">
    <property type="entry name" value="GPX_AS"/>
</dbReference>
<dbReference type="Pfam" id="PF00255">
    <property type="entry name" value="GSHPx"/>
    <property type="match status" value="1"/>
</dbReference>
<dbReference type="Gene3D" id="3.40.30.10">
    <property type="entry name" value="Glutaredoxin"/>
    <property type="match status" value="1"/>
</dbReference>
<organism evidence="6 7">
    <name type="scientific">Basidiobolus ranarum</name>
    <dbReference type="NCBI Taxonomy" id="34480"/>
    <lineage>
        <taxon>Eukaryota</taxon>
        <taxon>Fungi</taxon>
        <taxon>Fungi incertae sedis</taxon>
        <taxon>Zoopagomycota</taxon>
        <taxon>Entomophthoromycotina</taxon>
        <taxon>Basidiobolomycetes</taxon>
        <taxon>Basidiobolales</taxon>
        <taxon>Basidiobolaceae</taxon>
        <taxon>Basidiobolus</taxon>
    </lineage>
</organism>
<dbReference type="InterPro" id="IPR000889">
    <property type="entry name" value="Glutathione_peroxidase"/>
</dbReference>
<dbReference type="PANTHER" id="PTHR11592:SF78">
    <property type="entry name" value="GLUTATHIONE PEROXIDASE"/>
    <property type="match status" value="1"/>
</dbReference>
<evidence type="ECO:0000256" key="1">
    <source>
        <dbReference type="ARBA" id="ARBA00006926"/>
    </source>
</evidence>
<protein>
    <recommendedName>
        <fullName evidence="5">Glutathione peroxidase</fullName>
    </recommendedName>
</protein>
<evidence type="ECO:0000256" key="5">
    <source>
        <dbReference type="RuleBase" id="RU000499"/>
    </source>
</evidence>
<dbReference type="Proteomes" id="UP001479436">
    <property type="component" value="Unassembled WGS sequence"/>
</dbReference>
<accession>A0ABR2WJ34</accession>
<gene>
    <name evidence="6" type="primary">GPX2_2</name>
    <name evidence="6" type="ORF">K7432_013526</name>
</gene>
<keyword evidence="2 5" id="KW-0575">Peroxidase</keyword>
<dbReference type="PANTHER" id="PTHR11592">
    <property type="entry name" value="GLUTATHIONE PEROXIDASE"/>
    <property type="match status" value="1"/>
</dbReference>
<evidence type="ECO:0000256" key="2">
    <source>
        <dbReference type="ARBA" id="ARBA00022559"/>
    </source>
</evidence>
<keyword evidence="3 5" id="KW-0560">Oxidoreductase</keyword>
<sequence>MSATFYDLKANDKKHQPFDFSTLKGKVVLIVNVASKCGFTPQYQGLEALYKKYKERDFVILGFPCDQFGGQEPGNEEEISSFCELNFGVTFPLMEKIEVNGDNAHPVFAYLKQQKSGILGMKRIKWNFEKFLINRQGEVVSRYASTTKPESIDSDIEKLLV</sequence>
<proteinExistence type="inferred from homology"/>
<evidence type="ECO:0000313" key="6">
    <source>
        <dbReference type="EMBL" id="KAK9761518.1"/>
    </source>
</evidence>
<dbReference type="PRINTS" id="PR01011">
    <property type="entry name" value="GLUTPROXDASE"/>
</dbReference>
<dbReference type="EMBL" id="JASJQH010001354">
    <property type="protein sequence ID" value="KAK9761518.1"/>
    <property type="molecule type" value="Genomic_DNA"/>
</dbReference>
<comment type="similarity">
    <text evidence="1 5">Belongs to the glutathione peroxidase family.</text>
</comment>
<dbReference type="CDD" id="cd00340">
    <property type="entry name" value="GSH_Peroxidase"/>
    <property type="match status" value="1"/>
</dbReference>
<comment type="catalytic activity">
    <reaction evidence="4">
        <text>a hydroperoxide + [thioredoxin]-dithiol = an alcohol + [thioredoxin]-disulfide + H2O</text>
        <dbReference type="Rhea" id="RHEA:62620"/>
        <dbReference type="Rhea" id="RHEA-COMP:10698"/>
        <dbReference type="Rhea" id="RHEA-COMP:10700"/>
        <dbReference type="ChEBI" id="CHEBI:15377"/>
        <dbReference type="ChEBI" id="CHEBI:29950"/>
        <dbReference type="ChEBI" id="CHEBI:30879"/>
        <dbReference type="ChEBI" id="CHEBI:35924"/>
        <dbReference type="ChEBI" id="CHEBI:50058"/>
        <dbReference type="EC" id="1.11.1.24"/>
    </reaction>
</comment>
<name>A0ABR2WJ34_9FUNG</name>
<dbReference type="GO" id="GO:0004602">
    <property type="term" value="F:glutathione peroxidase activity"/>
    <property type="evidence" value="ECO:0007669"/>
    <property type="project" value="UniProtKB-EC"/>
</dbReference>
<comment type="caution">
    <text evidence="6">The sequence shown here is derived from an EMBL/GenBank/DDBJ whole genome shotgun (WGS) entry which is preliminary data.</text>
</comment>
<keyword evidence="7" id="KW-1185">Reference proteome</keyword>
<evidence type="ECO:0000256" key="3">
    <source>
        <dbReference type="ARBA" id="ARBA00023002"/>
    </source>
</evidence>
<evidence type="ECO:0000256" key="4">
    <source>
        <dbReference type="ARBA" id="ARBA00049091"/>
    </source>
</evidence>